<sequence>MTSATIAQSAQSVRHLQALYKSDNALRGLKKSWMKDRNARKQGFEKDTARLTTFTLFRKIEVSREYKMPLCLTYIDLKKAFDSVETEAVMKALNNQSVRTQYIKGTSRAVQ</sequence>
<name>A0ABR1CM84_NECAM</name>
<accession>A0ABR1CM84</accession>
<gene>
    <name evidence="1" type="primary">Necator_chrII.g8754</name>
    <name evidence="1" type="ORF">RB195_020959</name>
</gene>
<evidence type="ECO:0000313" key="2">
    <source>
        <dbReference type="Proteomes" id="UP001303046"/>
    </source>
</evidence>
<evidence type="ECO:0000313" key="1">
    <source>
        <dbReference type="EMBL" id="KAK6739210.1"/>
    </source>
</evidence>
<keyword evidence="2" id="KW-1185">Reference proteome</keyword>
<proteinExistence type="predicted"/>
<comment type="caution">
    <text evidence="1">The sequence shown here is derived from an EMBL/GenBank/DDBJ whole genome shotgun (WGS) entry which is preliminary data.</text>
</comment>
<dbReference type="EMBL" id="JAVFWL010000002">
    <property type="protein sequence ID" value="KAK6739210.1"/>
    <property type="molecule type" value="Genomic_DNA"/>
</dbReference>
<evidence type="ECO:0008006" key="3">
    <source>
        <dbReference type="Google" id="ProtNLM"/>
    </source>
</evidence>
<reference evidence="1 2" key="1">
    <citation type="submission" date="2023-08" db="EMBL/GenBank/DDBJ databases">
        <title>A Necator americanus chromosomal reference genome.</title>
        <authorList>
            <person name="Ilik V."/>
            <person name="Petrzelkova K.J."/>
            <person name="Pardy F."/>
            <person name="Fuh T."/>
            <person name="Niatou-Singa F.S."/>
            <person name="Gouil Q."/>
            <person name="Baker L."/>
            <person name="Ritchie M.E."/>
            <person name="Jex A.R."/>
            <person name="Gazzola D."/>
            <person name="Li H."/>
            <person name="Toshio Fujiwara R."/>
            <person name="Zhan B."/>
            <person name="Aroian R.V."/>
            <person name="Pafco B."/>
            <person name="Schwarz E.M."/>
        </authorList>
    </citation>
    <scope>NUCLEOTIDE SEQUENCE [LARGE SCALE GENOMIC DNA]</scope>
    <source>
        <strain evidence="1 2">Aroian</strain>
        <tissue evidence="1">Whole animal</tissue>
    </source>
</reference>
<protein>
    <recommendedName>
        <fullName evidence="3">Reverse transcriptase domain-containing protein</fullName>
    </recommendedName>
</protein>
<dbReference type="Proteomes" id="UP001303046">
    <property type="component" value="Unassembled WGS sequence"/>
</dbReference>
<organism evidence="1 2">
    <name type="scientific">Necator americanus</name>
    <name type="common">Human hookworm</name>
    <dbReference type="NCBI Taxonomy" id="51031"/>
    <lineage>
        <taxon>Eukaryota</taxon>
        <taxon>Metazoa</taxon>
        <taxon>Ecdysozoa</taxon>
        <taxon>Nematoda</taxon>
        <taxon>Chromadorea</taxon>
        <taxon>Rhabditida</taxon>
        <taxon>Rhabditina</taxon>
        <taxon>Rhabditomorpha</taxon>
        <taxon>Strongyloidea</taxon>
        <taxon>Ancylostomatidae</taxon>
        <taxon>Bunostominae</taxon>
        <taxon>Necator</taxon>
    </lineage>
</organism>